<sequence length="338" mass="35431">MRALRLLLALTTLATLWSLAQQPFVAPYVERTAAEIRVAVEAELAREVDAEWLAPRLTEAIAARDSDRVELLTGIAAQHGLPLTEAQEAEVAAFVTQHRAEMPAICLRCAVEPESCPGLGEILACNLPFELTPFGDLNALRRGAQDWAAGDEVDQLDVGLAAAGLTATGAGLVTAGSSLSVKAASGVVRVAKRTGRLTPGLRAVVTDGAKALRPGADAAGLVRLRRTMGDLGAIRANATTTGLFRMLPLIDGPADAARFARVSEAMGGRTSEAVVVLGKSRLFRATVRLTDRAATALLLLIGLGAQIGLFLMQMMLRALLRGRGRSGKVGRFAKQGGA</sequence>
<dbReference type="RefSeq" id="WP_196101838.1">
    <property type="nucleotide sequence ID" value="NZ_CP064942.1"/>
</dbReference>
<protein>
    <submittedName>
        <fullName evidence="3">Uncharacterized protein</fullName>
    </submittedName>
</protein>
<keyword evidence="1" id="KW-1133">Transmembrane helix</keyword>
<dbReference type="Proteomes" id="UP000594800">
    <property type="component" value="Chromosome"/>
</dbReference>
<organism evidence="3 4">
    <name type="scientific">Pontivivens ytuae</name>
    <dbReference type="NCBI Taxonomy" id="2789856"/>
    <lineage>
        <taxon>Bacteria</taxon>
        <taxon>Pseudomonadati</taxon>
        <taxon>Pseudomonadota</taxon>
        <taxon>Alphaproteobacteria</taxon>
        <taxon>Rhodobacterales</taxon>
        <taxon>Paracoccaceae</taxon>
        <taxon>Pontivivens</taxon>
    </lineage>
</organism>
<evidence type="ECO:0000256" key="2">
    <source>
        <dbReference type="SAM" id="SignalP"/>
    </source>
</evidence>
<feature type="chain" id="PRO_5032864349" evidence="2">
    <location>
        <begin position="21"/>
        <end position="338"/>
    </location>
</feature>
<feature type="transmembrane region" description="Helical" evidence="1">
    <location>
        <begin position="293"/>
        <end position="316"/>
    </location>
</feature>
<evidence type="ECO:0000313" key="3">
    <source>
        <dbReference type="EMBL" id="QPH52627.1"/>
    </source>
</evidence>
<keyword evidence="2" id="KW-0732">Signal</keyword>
<reference evidence="3 4" key="1">
    <citation type="submission" date="2020-11" db="EMBL/GenBank/DDBJ databases">
        <title>Description of Pontivivens ytuae sp. nov. isolated from deep sea sediment of Mariana Trench.</title>
        <authorList>
            <person name="Wang Z."/>
            <person name="Sun Q.-L."/>
            <person name="Xu X.-D."/>
            <person name="Tang Y.-Z."/>
            <person name="Zhang J."/>
        </authorList>
    </citation>
    <scope>NUCLEOTIDE SEQUENCE [LARGE SCALE GENOMIC DNA]</scope>
    <source>
        <strain evidence="3 4">MT2928</strain>
    </source>
</reference>
<gene>
    <name evidence="3" type="ORF">I0K15_12475</name>
</gene>
<evidence type="ECO:0000313" key="4">
    <source>
        <dbReference type="Proteomes" id="UP000594800"/>
    </source>
</evidence>
<dbReference type="KEGG" id="poz:I0K15_12475"/>
<dbReference type="AlphaFoldDB" id="A0A7S9QBR9"/>
<proteinExistence type="predicted"/>
<evidence type="ECO:0000256" key="1">
    <source>
        <dbReference type="SAM" id="Phobius"/>
    </source>
</evidence>
<feature type="signal peptide" evidence="2">
    <location>
        <begin position="1"/>
        <end position="20"/>
    </location>
</feature>
<keyword evidence="4" id="KW-1185">Reference proteome</keyword>
<dbReference type="EMBL" id="CP064942">
    <property type="protein sequence ID" value="QPH52627.1"/>
    <property type="molecule type" value="Genomic_DNA"/>
</dbReference>
<keyword evidence="1" id="KW-0812">Transmembrane</keyword>
<name>A0A7S9QBR9_9RHOB</name>
<keyword evidence="1" id="KW-0472">Membrane</keyword>
<accession>A0A7S9QBR9</accession>